<dbReference type="InterPro" id="IPR050416">
    <property type="entry name" value="FAD-linked_Oxidoreductase"/>
</dbReference>
<keyword evidence="5" id="KW-0560">Oxidoreductase</keyword>
<dbReference type="InterPro" id="IPR012951">
    <property type="entry name" value="BBE"/>
</dbReference>
<dbReference type="PANTHER" id="PTHR42973:SF39">
    <property type="entry name" value="FAD-BINDING PCMH-TYPE DOMAIN-CONTAINING PROTEIN"/>
    <property type="match status" value="1"/>
</dbReference>
<comment type="similarity">
    <text evidence="2">Belongs to the oxygen-dependent FAD-linked oxidoreductase family.</text>
</comment>
<evidence type="ECO:0000313" key="7">
    <source>
        <dbReference type="EMBL" id="WBP90011.1"/>
    </source>
</evidence>
<protein>
    <submittedName>
        <fullName evidence="7">FAD-binding protein</fullName>
    </submittedName>
</protein>
<comment type="cofactor">
    <cofactor evidence="1">
        <name>FAD</name>
        <dbReference type="ChEBI" id="CHEBI:57692"/>
    </cofactor>
</comment>
<keyword evidence="8" id="KW-1185">Reference proteome</keyword>
<evidence type="ECO:0000259" key="6">
    <source>
        <dbReference type="PROSITE" id="PS51387"/>
    </source>
</evidence>
<dbReference type="Pfam" id="PF08031">
    <property type="entry name" value="BBE"/>
    <property type="match status" value="1"/>
</dbReference>
<proteinExistence type="inferred from homology"/>
<dbReference type="InterPro" id="IPR006311">
    <property type="entry name" value="TAT_signal"/>
</dbReference>
<dbReference type="Gene3D" id="3.40.462.20">
    <property type="match status" value="1"/>
</dbReference>
<dbReference type="EMBL" id="CP115450">
    <property type="protein sequence ID" value="WBP90011.1"/>
    <property type="molecule type" value="Genomic_DNA"/>
</dbReference>
<dbReference type="PROSITE" id="PS51318">
    <property type="entry name" value="TAT"/>
    <property type="match status" value="1"/>
</dbReference>
<dbReference type="Proteomes" id="UP001212821">
    <property type="component" value="Chromosome"/>
</dbReference>
<evidence type="ECO:0000256" key="3">
    <source>
        <dbReference type="ARBA" id="ARBA00022630"/>
    </source>
</evidence>
<evidence type="ECO:0000256" key="5">
    <source>
        <dbReference type="ARBA" id="ARBA00023002"/>
    </source>
</evidence>
<sequence>MAELTRRRFTLAGLGAAATGVVVGGGGTPARAAATDATGGTVQPSFGPVTVTPTDRRYQDLLVRGYNRRFTGNPDYVRLVGSTAQVVQAVNEAVAAGKRVTVRSGGHCLENFVDDPDVKVVIDLSEMRSVSFDSTMNAFAIQGGAILSQVYRTLDLGWGVTIPGGSCPPVGVGGHITGGGYGVLSRQYGLVADNLVAVEVVVVDSSGTAKAVIATNSASDPNRDLWWASAGGGGGNFGIVTRFWLRSPGATGTDPTTLLPPTPGGIMINTLYWDWSQLDQTAFTTIATNFGTWHEKNSAPGAAANQLWASLIAVRQGKGGVLVRSQVDPTVAGNQQLLASFAAAMTQNVAPAPSNTTTGTLPWLYTTTTSAGEVGDVFGIPSLQLRSKTKGAYHKKGFTPTQLGTVYQYMTNSAYSYSGGLMGLFSFGGQVNALSTTANAVPHRDSVMLASFSNYWSDPTTDGQQLQWIRQLYRDVYTSTGGAPVPNTVTDGNYVNWPDPDLADPLWNTSGVPWSTIYYKDNYAKLQQIKATWDPRNVFHHNLSVSTS</sequence>
<dbReference type="Gene3D" id="3.30.465.10">
    <property type="match status" value="1"/>
</dbReference>
<dbReference type="RefSeq" id="WP_270148546.1">
    <property type="nucleotide sequence ID" value="NZ_CP115450.1"/>
</dbReference>
<accession>A0ABY7QBV5</accession>
<dbReference type="PROSITE" id="PS51387">
    <property type="entry name" value="FAD_PCMH"/>
    <property type="match status" value="1"/>
</dbReference>
<dbReference type="Pfam" id="PF01565">
    <property type="entry name" value="FAD_binding_4"/>
    <property type="match status" value="1"/>
</dbReference>
<dbReference type="PANTHER" id="PTHR42973">
    <property type="entry name" value="BINDING OXIDOREDUCTASE, PUTATIVE (AFU_ORTHOLOGUE AFUA_1G17690)-RELATED"/>
    <property type="match status" value="1"/>
</dbReference>
<evidence type="ECO:0000256" key="1">
    <source>
        <dbReference type="ARBA" id="ARBA00001974"/>
    </source>
</evidence>
<name>A0ABY7QBV5_9ACTN</name>
<dbReference type="InterPro" id="IPR006094">
    <property type="entry name" value="Oxid_FAD_bind_N"/>
</dbReference>
<reference evidence="8" key="1">
    <citation type="submission" date="2022-12" db="EMBL/GenBank/DDBJ databases">
        <authorList>
            <person name="Mo P."/>
        </authorList>
    </citation>
    <scope>NUCLEOTIDE SEQUENCE [LARGE SCALE GENOMIC DNA]</scope>
    <source>
        <strain evidence="8">HUAS 3-15</strain>
    </source>
</reference>
<dbReference type="InterPro" id="IPR016169">
    <property type="entry name" value="FAD-bd_PCMH_sub2"/>
</dbReference>
<evidence type="ECO:0000256" key="2">
    <source>
        <dbReference type="ARBA" id="ARBA00005466"/>
    </source>
</evidence>
<gene>
    <name evidence="7" type="ORF">O1G21_31975</name>
</gene>
<keyword evidence="3" id="KW-0285">Flavoprotein</keyword>
<feature type="domain" description="FAD-binding PCMH-type" evidence="6">
    <location>
        <begin position="70"/>
        <end position="250"/>
    </location>
</feature>
<dbReference type="SUPFAM" id="SSF56176">
    <property type="entry name" value="FAD-binding/transporter-associated domain-like"/>
    <property type="match status" value="1"/>
</dbReference>
<evidence type="ECO:0000256" key="4">
    <source>
        <dbReference type="ARBA" id="ARBA00022827"/>
    </source>
</evidence>
<organism evidence="7 8">
    <name type="scientific">Kitasatospora cathayae</name>
    <dbReference type="NCBI Taxonomy" id="3004092"/>
    <lineage>
        <taxon>Bacteria</taxon>
        <taxon>Bacillati</taxon>
        <taxon>Actinomycetota</taxon>
        <taxon>Actinomycetes</taxon>
        <taxon>Kitasatosporales</taxon>
        <taxon>Streptomycetaceae</taxon>
        <taxon>Kitasatospora</taxon>
    </lineage>
</organism>
<evidence type="ECO:0000313" key="8">
    <source>
        <dbReference type="Proteomes" id="UP001212821"/>
    </source>
</evidence>
<keyword evidence="4" id="KW-0274">FAD</keyword>
<dbReference type="InterPro" id="IPR016166">
    <property type="entry name" value="FAD-bd_PCMH"/>
</dbReference>
<dbReference type="InterPro" id="IPR036318">
    <property type="entry name" value="FAD-bd_PCMH-like_sf"/>
</dbReference>